<reference evidence="3" key="1">
    <citation type="journal article" date="2019" name="Int. J. Syst. Evol. Microbiol.">
        <title>The Global Catalogue of Microorganisms (GCM) 10K type strain sequencing project: providing services to taxonomists for standard genome sequencing and annotation.</title>
        <authorList>
            <consortium name="The Broad Institute Genomics Platform"/>
            <consortium name="The Broad Institute Genome Sequencing Center for Infectious Disease"/>
            <person name="Wu L."/>
            <person name="Ma J."/>
        </authorList>
    </citation>
    <scope>NUCLEOTIDE SEQUENCE [LARGE SCALE GENOMIC DNA]</scope>
    <source>
        <strain evidence="3">CGMCC 1.12471</strain>
    </source>
</reference>
<evidence type="ECO:0000313" key="2">
    <source>
        <dbReference type="EMBL" id="MFD1723092.1"/>
    </source>
</evidence>
<dbReference type="RefSeq" id="WP_377936771.1">
    <property type="nucleotide sequence ID" value="NZ_JBHUEA010000049.1"/>
</dbReference>
<dbReference type="InterPro" id="IPR013332">
    <property type="entry name" value="KPR_N"/>
</dbReference>
<protein>
    <submittedName>
        <fullName evidence="2">2-dehydropantoate 2-reductase N-terminal domain-containing protein</fullName>
    </submittedName>
</protein>
<name>A0ABW4LIK2_9MICO</name>
<dbReference type="SUPFAM" id="SSF51905">
    <property type="entry name" value="FAD/NAD(P)-binding domain"/>
    <property type="match status" value="1"/>
</dbReference>
<dbReference type="InterPro" id="IPR036188">
    <property type="entry name" value="FAD/NAD-bd_sf"/>
</dbReference>
<organism evidence="2 3">
    <name type="scientific">Amnibacterium endophyticum</name>
    <dbReference type="NCBI Taxonomy" id="2109337"/>
    <lineage>
        <taxon>Bacteria</taxon>
        <taxon>Bacillati</taxon>
        <taxon>Actinomycetota</taxon>
        <taxon>Actinomycetes</taxon>
        <taxon>Micrococcales</taxon>
        <taxon>Microbacteriaceae</taxon>
        <taxon>Amnibacterium</taxon>
    </lineage>
</organism>
<sequence length="103" mass="10108">MDGAAVVVGAGAIGIVLADALATAGLRVTVLGGRPVRRLVLEDGGERRDHAVEHLPAWDGRRHDGPVVVAVKAQGTAAAGPLIAAAAAGAAALVVAQNGVEHA</sequence>
<evidence type="ECO:0000259" key="1">
    <source>
        <dbReference type="Pfam" id="PF02558"/>
    </source>
</evidence>
<evidence type="ECO:0000313" key="3">
    <source>
        <dbReference type="Proteomes" id="UP001597347"/>
    </source>
</evidence>
<feature type="non-terminal residue" evidence="2">
    <location>
        <position position="103"/>
    </location>
</feature>
<dbReference type="EMBL" id="JBHUEA010000049">
    <property type="protein sequence ID" value="MFD1723092.1"/>
    <property type="molecule type" value="Genomic_DNA"/>
</dbReference>
<dbReference type="Proteomes" id="UP001597347">
    <property type="component" value="Unassembled WGS sequence"/>
</dbReference>
<dbReference type="Gene3D" id="3.40.50.720">
    <property type="entry name" value="NAD(P)-binding Rossmann-like Domain"/>
    <property type="match status" value="1"/>
</dbReference>
<dbReference type="Pfam" id="PF02558">
    <property type="entry name" value="ApbA"/>
    <property type="match status" value="1"/>
</dbReference>
<keyword evidence="3" id="KW-1185">Reference proteome</keyword>
<proteinExistence type="predicted"/>
<comment type="caution">
    <text evidence="2">The sequence shown here is derived from an EMBL/GenBank/DDBJ whole genome shotgun (WGS) entry which is preliminary data.</text>
</comment>
<gene>
    <name evidence="2" type="ORF">ACFSBI_16205</name>
</gene>
<accession>A0ABW4LIK2</accession>
<feature type="domain" description="Ketopantoate reductase N-terminal" evidence="1">
    <location>
        <begin position="6"/>
        <end position="103"/>
    </location>
</feature>